<reference evidence="2 3" key="1">
    <citation type="submission" date="2011-08" db="EMBL/GenBank/DDBJ databases">
        <authorList>
            <person name="Liu Z.J."/>
            <person name="Shi F.L."/>
            <person name="Lu J.Q."/>
            <person name="Li M."/>
            <person name="Wang Z.L."/>
        </authorList>
    </citation>
    <scope>NUCLEOTIDE SEQUENCE [LARGE SCALE GENOMIC DNA]</scope>
    <source>
        <strain evidence="2 3">USNM 41457</strain>
    </source>
</reference>
<dbReference type="Proteomes" id="UP000003163">
    <property type="component" value="Unassembled WGS sequence"/>
</dbReference>
<organism evidence="2 3">
    <name type="scientific">Edhazardia aedis (strain USNM 41457)</name>
    <name type="common">Microsporidian parasite</name>
    <dbReference type="NCBI Taxonomy" id="1003232"/>
    <lineage>
        <taxon>Eukaryota</taxon>
        <taxon>Fungi</taxon>
        <taxon>Fungi incertae sedis</taxon>
        <taxon>Microsporidia</taxon>
        <taxon>Edhazardia</taxon>
    </lineage>
</organism>
<sequence>MKLDDLISQYKKTLNNSLLGKILREALKSISDGLEIHFYDNSGVFHDENDSVNDFLRCECFLESIESKKNELKNMKIFERYKCFDISKVNSTTLADFENELFEDIKLITHFYDEKGSTISEFFGNKTANKEKTEIIEKNSNEINIENNISSLKSNKNEVSFTNIENIDDTHSSSHIIKVSNESVESSNSIIAKENIFRYMNFQKDMSKSIIRKNSNYGYENDDNSLMNVYTTSNRYLDPYILYIIKSINQLESSKKACKKCLERRLDSKNLYYFKKICDNTITFKDKITPFFESLNLDSFGCMNVLIKANSFLKKQNDEIYFLIDKCKTIQQGQKNINLDCLNPSNIFCEEFLKALKQHLNEIPREIIDNELIKDEINESNFLNEESDCSNEIKESDSKNQANINIDLDKPISKKYLIEDIDFELIKKRESILAHSLSRIISNTLKYRAGDGILSIVRLAYKSDCSILFGLVDHYDRIDYKIEIILSILKVEKNRIICPANKFTAKKYKELFLKIEKHIYKSVRGIEKKIDSNNHEELKMDYYNNLERNFLDGINQNNFLDSFFQNKTLNIKQFFHAANDNTCVNKGVNNYKICEYPLKKCALEEFYDEFANYIEQCKNLIIEMFEKGIDKQEEFEFLSKCISSFMEIKFDCELFNIYQSFRLMLNTDYYCSVAHKISQSVNHKSHIENLTNQIADVLIKISFTDHFKLKKDHTLDEPLQNNCSRSSTFDCKPCNTPQGSDCCCMYDNLKYIISMVDCTGNLKHIKEGQNNIFSEDFKKIPKIECYFQNDDNFKFKLEKDVSPDVVDSKVKFVKYFTDLFTDYPKQMMKNKHIFKDVNISNYMYDKFMEHICKSLITDFDSNSRKSIIKKKHGDEKIKSIDCKSTENFNLSCFEKNSINSDSIEQKPLNTPIENNYIEQKSDLKQQLKNSNFIFNNESSTNENEIITESLANCDESKENISSFKKNSSIIDKSAVLFEKTAFEQKEILQEKSIKSEVLFPTQHENENINNTIYTKDSVINKNIMETPPTCDINTLSDNVTDHNNYDKNAFEMVSKHENNNTNNRDIKNINIFNENINSNQPENSDINENYNSNKSTKTLNAPIRLENNETKSLEEIKSDNFINLNPHSDAFEDNKINKNIMNSICKPFSTDITRNLYKRANMNIIGFENGYESKNTFYSVGSEENETTDYINMKNSTKKNNILNINKENIKDAYKNYNLVSNYGDEYDSNSSDMSEDWEISGESEISSDGENFDHQDLNISEKNENRRKSSCSDIENSYLSKIIDPSFQLDSFSLSSSEPFEFPFTPKAISDKIITNDEMNKFQEDDYSIHLFKNIINGEISNGWEDILNQYKYFYKFNKCEESLKLFFMLANKGTRNKINLLENIGQICIDTAYWENQNLKKHKLMSQLNNLFLKKRKFTKKITKLEKFKKKINNEMATMDTSKKNDFYMINKNQQHFKSGDTHFEILRNSLDNLTISKDMKIDFNKLATPTSEKSSSNLDVISDIENKNNDQNTVNLQAFNNNNNNQKQQSKRNSIGSLYRMDPFDFQTLKINSHVKNVKEAYESRLSTNEFDIKKTDVCLNIFKIDEKPNDRTDVEKKLENKKGCEINANTLDLDLNHCENSNLNSDKKLNSSISDNETKVISHDQDISNLHDIVPYIYTESEGYQESKRIKQISDEENINNNLDLEKNIDRENFTLVNLNHSFSHSPKENIQSTKFDKFIENNKEELSELHFLKEHDLNPIINKNISKTSQITMKITKLNQKIDFIEESLKLLDLKMKSLSFVEKKFDCNIEKTINFMYDYTIGVPIKLCLYLLITRMSMSKSESKNIAKNYDTIISLIDFYCNINKNENLFNSNFKKKILSNMMDKSLDWRSRKEIVKSTYDIETIEILSHDKVFFVRQFAHELLRKFQKK</sequence>
<reference evidence="3" key="2">
    <citation type="submission" date="2015-07" db="EMBL/GenBank/DDBJ databases">
        <title>Contrasting host-pathogen interactions and genome evolution in two generalist and specialist microsporidian pathogens of mosquitoes.</title>
        <authorList>
            <consortium name="The Broad Institute Genomics Platform"/>
            <consortium name="The Broad Institute Genome Sequencing Center for Infectious Disease"/>
            <person name="Cuomo C.A."/>
            <person name="Sanscrainte N.D."/>
            <person name="Goldberg J.M."/>
            <person name="Heiman D."/>
            <person name="Young S."/>
            <person name="Zeng Q."/>
            <person name="Becnel J.J."/>
            <person name="Birren B.W."/>
        </authorList>
    </citation>
    <scope>NUCLEOTIDE SEQUENCE [LARGE SCALE GENOMIC DNA]</scope>
    <source>
        <strain evidence="3">USNM 41457</strain>
    </source>
</reference>
<protein>
    <submittedName>
        <fullName evidence="2">Uncharacterized protein</fullName>
    </submittedName>
</protein>
<comment type="caution">
    <text evidence="2">The sequence shown here is derived from an EMBL/GenBank/DDBJ whole genome shotgun (WGS) entry which is preliminary data.</text>
</comment>
<proteinExistence type="predicted"/>
<dbReference type="EMBL" id="AFBI03000006">
    <property type="protein sequence ID" value="EJW01240.1"/>
    <property type="molecule type" value="Genomic_DNA"/>
</dbReference>
<feature type="compositionally biased region" description="Basic and acidic residues" evidence="1">
    <location>
        <begin position="1252"/>
        <end position="1268"/>
    </location>
</feature>
<keyword evidence="3" id="KW-1185">Reference proteome</keyword>
<evidence type="ECO:0000256" key="1">
    <source>
        <dbReference type="SAM" id="MobiDB-lite"/>
    </source>
</evidence>
<evidence type="ECO:0000313" key="2">
    <source>
        <dbReference type="EMBL" id="EJW01240.1"/>
    </source>
</evidence>
<evidence type="ECO:0000313" key="3">
    <source>
        <dbReference type="Proteomes" id="UP000003163"/>
    </source>
</evidence>
<name>J9DF61_EDHAE</name>
<dbReference type="HOGENOM" id="CLU_235487_0_0_1"/>
<gene>
    <name evidence="2" type="ORF">EDEG_00540</name>
</gene>
<dbReference type="VEuPathDB" id="MicrosporidiaDB:EDEG_00540"/>
<feature type="region of interest" description="Disordered" evidence="1">
    <location>
        <begin position="1241"/>
        <end position="1269"/>
    </location>
</feature>
<dbReference type="InParanoid" id="J9DF61"/>
<accession>J9DF61</accession>